<dbReference type="PROSITE" id="PS51698">
    <property type="entry name" value="U_BOX"/>
    <property type="match status" value="1"/>
</dbReference>
<dbReference type="GO" id="GO:0006515">
    <property type="term" value="P:protein quality control for misfolded or incompletely synthesized proteins"/>
    <property type="evidence" value="ECO:0007669"/>
    <property type="project" value="TreeGrafter"/>
</dbReference>
<dbReference type="SMART" id="SM00028">
    <property type="entry name" value="TPR"/>
    <property type="match status" value="2"/>
</dbReference>
<gene>
    <name evidence="7" type="ORF">SteCoe_571</name>
</gene>
<dbReference type="SUPFAM" id="SSF48452">
    <property type="entry name" value="TPR-like"/>
    <property type="match status" value="1"/>
</dbReference>
<keyword evidence="8" id="KW-1185">Reference proteome</keyword>
<dbReference type="GO" id="GO:0045862">
    <property type="term" value="P:positive regulation of proteolysis"/>
    <property type="evidence" value="ECO:0007669"/>
    <property type="project" value="TreeGrafter"/>
</dbReference>
<dbReference type="EC" id="2.3.2.27" evidence="2"/>
<dbReference type="GO" id="GO:0043161">
    <property type="term" value="P:proteasome-mediated ubiquitin-dependent protein catabolic process"/>
    <property type="evidence" value="ECO:0007669"/>
    <property type="project" value="TreeGrafter"/>
</dbReference>
<dbReference type="GO" id="GO:0061630">
    <property type="term" value="F:ubiquitin protein ligase activity"/>
    <property type="evidence" value="ECO:0007669"/>
    <property type="project" value="UniProtKB-EC"/>
</dbReference>
<dbReference type="GO" id="GO:0071218">
    <property type="term" value="P:cellular response to misfolded protein"/>
    <property type="evidence" value="ECO:0007669"/>
    <property type="project" value="TreeGrafter"/>
</dbReference>
<dbReference type="Pfam" id="PF04564">
    <property type="entry name" value="U-box"/>
    <property type="match status" value="1"/>
</dbReference>
<dbReference type="Gene3D" id="3.30.40.10">
    <property type="entry name" value="Zinc/RING finger domain, C3HC4 (zinc finger)"/>
    <property type="match status" value="1"/>
</dbReference>
<organism evidence="7 8">
    <name type="scientific">Stentor coeruleus</name>
    <dbReference type="NCBI Taxonomy" id="5963"/>
    <lineage>
        <taxon>Eukaryota</taxon>
        <taxon>Sar</taxon>
        <taxon>Alveolata</taxon>
        <taxon>Ciliophora</taxon>
        <taxon>Postciliodesmatophora</taxon>
        <taxon>Heterotrichea</taxon>
        <taxon>Heterotrichida</taxon>
        <taxon>Stentoridae</taxon>
        <taxon>Stentor</taxon>
    </lineage>
</organism>
<dbReference type="SMART" id="SM00504">
    <property type="entry name" value="Ubox"/>
    <property type="match status" value="1"/>
</dbReference>
<dbReference type="InterPro" id="IPR011990">
    <property type="entry name" value="TPR-like_helical_dom_sf"/>
</dbReference>
<keyword evidence="5" id="KW-0833">Ubl conjugation pathway</keyword>
<sequence length="270" mass="31430">MNRIKIRDHSSQELREQGNQFFIQKQYENAIKCYTAAIKKTSTESILYSNRARCYYMIKDFDNVIKDASKAMLLDEKNLKAYLLYIRGLGNVSKFYMSMTHIEIALNTCLKLNQIAKETSQSEFNSACKSLKKKLKVIIFLKDRENYNYKVSRLRSYYKGIIKNKKVNEIFNKYLKEKTPKNIPDSLCCPITLDLFKKPVITSCGNTYEAEALITHFTRMGTVDPINRSPINPYEILKNESILSAKKWFIKAEPWVKISETAITSLDVEF</sequence>
<dbReference type="Gene3D" id="1.25.40.10">
    <property type="entry name" value="Tetratricopeptide repeat domain"/>
    <property type="match status" value="1"/>
</dbReference>
<proteinExistence type="predicted"/>
<evidence type="ECO:0000313" key="8">
    <source>
        <dbReference type="Proteomes" id="UP000187209"/>
    </source>
</evidence>
<evidence type="ECO:0000313" key="7">
    <source>
        <dbReference type="EMBL" id="OMJ95852.1"/>
    </source>
</evidence>
<feature type="domain" description="U-box" evidence="6">
    <location>
        <begin position="182"/>
        <end position="256"/>
    </location>
</feature>
<dbReference type="InterPro" id="IPR013083">
    <property type="entry name" value="Znf_RING/FYVE/PHD"/>
</dbReference>
<evidence type="ECO:0000259" key="6">
    <source>
        <dbReference type="PROSITE" id="PS51698"/>
    </source>
</evidence>
<dbReference type="PANTHER" id="PTHR46803">
    <property type="entry name" value="E3 UBIQUITIN-PROTEIN LIGASE CHIP"/>
    <property type="match status" value="1"/>
</dbReference>
<comment type="caution">
    <text evidence="7">The sequence shown here is derived from an EMBL/GenBank/DDBJ whole genome shotgun (WGS) entry which is preliminary data.</text>
</comment>
<dbReference type="GO" id="GO:0005737">
    <property type="term" value="C:cytoplasm"/>
    <property type="evidence" value="ECO:0007669"/>
    <property type="project" value="TreeGrafter"/>
</dbReference>
<evidence type="ECO:0000256" key="1">
    <source>
        <dbReference type="ARBA" id="ARBA00000900"/>
    </source>
</evidence>
<dbReference type="OrthoDB" id="311243at2759"/>
<name>A0A1R2D3M3_9CILI</name>
<dbReference type="PANTHER" id="PTHR46803:SF2">
    <property type="entry name" value="E3 UBIQUITIN-PROTEIN LIGASE CHIP"/>
    <property type="match status" value="1"/>
</dbReference>
<evidence type="ECO:0000256" key="4">
    <source>
        <dbReference type="ARBA" id="ARBA00022737"/>
    </source>
</evidence>
<keyword evidence="4" id="KW-0677">Repeat</keyword>
<accession>A0A1R2D3M3</accession>
<dbReference type="AlphaFoldDB" id="A0A1R2D3M3"/>
<reference evidence="7 8" key="1">
    <citation type="submission" date="2016-11" db="EMBL/GenBank/DDBJ databases">
        <title>The macronuclear genome of Stentor coeruleus: a giant cell with tiny introns.</title>
        <authorList>
            <person name="Slabodnick M."/>
            <person name="Ruby J.G."/>
            <person name="Reiff S.B."/>
            <person name="Swart E.C."/>
            <person name="Gosai S."/>
            <person name="Prabakaran S."/>
            <person name="Witkowska E."/>
            <person name="Larue G.E."/>
            <person name="Fisher S."/>
            <person name="Freeman R.M."/>
            <person name="Gunawardena J."/>
            <person name="Chu W."/>
            <person name="Stover N.A."/>
            <person name="Gregory B.D."/>
            <person name="Nowacki M."/>
            <person name="Derisi J."/>
            <person name="Roy S.W."/>
            <person name="Marshall W.F."/>
            <person name="Sood P."/>
        </authorList>
    </citation>
    <scope>NUCLEOTIDE SEQUENCE [LARGE SCALE GENOMIC DNA]</scope>
    <source>
        <strain evidence="7">WM001</strain>
    </source>
</reference>
<dbReference type="EMBL" id="MPUH01000006">
    <property type="protein sequence ID" value="OMJ95852.1"/>
    <property type="molecule type" value="Genomic_DNA"/>
</dbReference>
<dbReference type="SUPFAM" id="SSF57850">
    <property type="entry name" value="RING/U-box"/>
    <property type="match status" value="1"/>
</dbReference>
<keyword evidence="3" id="KW-0808">Transferase</keyword>
<dbReference type="GO" id="GO:0051087">
    <property type="term" value="F:protein-folding chaperone binding"/>
    <property type="evidence" value="ECO:0007669"/>
    <property type="project" value="TreeGrafter"/>
</dbReference>
<evidence type="ECO:0000256" key="3">
    <source>
        <dbReference type="ARBA" id="ARBA00022679"/>
    </source>
</evidence>
<evidence type="ECO:0000256" key="2">
    <source>
        <dbReference type="ARBA" id="ARBA00012483"/>
    </source>
</evidence>
<dbReference type="InterPro" id="IPR019734">
    <property type="entry name" value="TPR_rpt"/>
</dbReference>
<dbReference type="Proteomes" id="UP000187209">
    <property type="component" value="Unassembled WGS sequence"/>
</dbReference>
<comment type="catalytic activity">
    <reaction evidence="1">
        <text>S-ubiquitinyl-[E2 ubiquitin-conjugating enzyme]-L-cysteine + [acceptor protein]-L-lysine = [E2 ubiquitin-conjugating enzyme]-L-cysteine + N(6)-ubiquitinyl-[acceptor protein]-L-lysine.</text>
        <dbReference type="EC" id="2.3.2.27"/>
    </reaction>
</comment>
<evidence type="ECO:0000256" key="5">
    <source>
        <dbReference type="ARBA" id="ARBA00022786"/>
    </source>
</evidence>
<dbReference type="InterPro" id="IPR003613">
    <property type="entry name" value="Ubox_domain"/>
</dbReference>
<dbReference type="GO" id="GO:0000209">
    <property type="term" value="P:protein polyubiquitination"/>
    <property type="evidence" value="ECO:0007669"/>
    <property type="project" value="TreeGrafter"/>
</dbReference>
<protein>
    <recommendedName>
        <fullName evidence="2">RING-type E3 ubiquitin transferase</fullName>
        <ecNumber evidence="2">2.3.2.27</ecNumber>
    </recommendedName>
</protein>